<dbReference type="PANTHER" id="PTHR15316:SF1">
    <property type="entry name" value="SPLICING FACTOR 3A SUBUNIT 1"/>
    <property type="match status" value="1"/>
</dbReference>
<evidence type="ECO:0000256" key="13">
    <source>
        <dbReference type="PIRSR" id="PIRSR607702-2"/>
    </source>
</evidence>
<evidence type="ECO:0000256" key="1">
    <source>
        <dbReference type="ARBA" id="ARBA00004123"/>
    </source>
</evidence>
<keyword evidence="10" id="KW-0325">Glycoprotein</keyword>
<feature type="transmembrane region" description="Helical" evidence="15">
    <location>
        <begin position="931"/>
        <end position="955"/>
    </location>
</feature>
<keyword evidence="12" id="KW-0539">Nucleus</keyword>
<feature type="compositionally biased region" description="Pro residues" evidence="14">
    <location>
        <begin position="481"/>
        <end position="501"/>
    </location>
</feature>
<dbReference type="GO" id="GO:0071013">
    <property type="term" value="C:catalytic step 2 spliceosome"/>
    <property type="evidence" value="ECO:0007669"/>
    <property type="project" value="TreeGrafter"/>
</dbReference>
<feature type="region of interest" description="Disordered" evidence="14">
    <location>
        <begin position="455"/>
        <end position="501"/>
    </location>
</feature>
<dbReference type="FunFam" id="1.10.10.790:FF:000002">
    <property type="entry name" value="Splicing factor 3A subunit 1"/>
    <property type="match status" value="1"/>
</dbReference>
<feature type="compositionally biased region" description="Pro residues" evidence="14">
    <location>
        <begin position="347"/>
        <end position="361"/>
    </location>
</feature>
<dbReference type="AlphaFoldDB" id="A0A653CMS0"/>
<dbReference type="PROSITE" id="PS50128">
    <property type="entry name" value="SURP"/>
    <property type="match status" value="2"/>
</dbReference>
<dbReference type="InterPro" id="IPR035967">
    <property type="entry name" value="SWAP/Surp_sf"/>
</dbReference>
<feature type="domain" description="SURP motif" evidence="17">
    <location>
        <begin position="149"/>
        <end position="191"/>
    </location>
</feature>
<evidence type="ECO:0000256" key="4">
    <source>
        <dbReference type="ARBA" id="ARBA00022664"/>
    </source>
</evidence>
<keyword evidence="11" id="KW-0508">mRNA splicing</keyword>
<evidence type="ECO:0000256" key="6">
    <source>
        <dbReference type="ARBA" id="ARBA00022728"/>
    </source>
</evidence>
<dbReference type="PRINTS" id="PR01433">
    <property type="entry name" value="POLYCYSTIN2"/>
</dbReference>
<reference evidence="18 19" key="1">
    <citation type="submission" date="2019-01" db="EMBL/GenBank/DDBJ databases">
        <authorList>
            <person name="Sayadi A."/>
        </authorList>
    </citation>
    <scope>NUCLEOTIDE SEQUENCE [LARGE SCALE GENOMIC DNA]</scope>
</reference>
<keyword evidence="8 15" id="KW-1133">Transmembrane helix</keyword>
<feature type="compositionally biased region" description="Acidic residues" evidence="14">
    <location>
        <begin position="330"/>
        <end position="344"/>
    </location>
</feature>
<evidence type="ECO:0000256" key="7">
    <source>
        <dbReference type="ARBA" id="ARBA00022737"/>
    </source>
</evidence>
<keyword evidence="4" id="KW-0507">mRNA processing</keyword>
<dbReference type="Proteomes" id="UP000410492">
    <property type="component" value="Unassembled WGS sequence"/>
</dbReference>
<dbReference type="GO" id="GO:0045292">
    <property type="term" value="P:mRNA cis splicing, via spliceosome"/>
    <property type="evidence" value="ECO:0007669"/>
    <property type="project" value="InterPro"/>
</dbReference>
<evidence type="ECO:0000256" key="2">
    <source>
        <dbReference type="ARBA" id="ARBA00004141"/>
    </source>
</evidence>
<dbReference type="InterPro" id="IPR035563">
    <property type="entry name" value="SF3As1_ubi"/>
</dbReference>
<keyword evidence="9 15" id="KW-0472">Membrane</keyword>
<dbReference type="Gene3D" id="1.10.10.790">
    <property type="entry name" value="Surp module"/>
    <property type="match status" value="2"/>
</dbReference>
<evidence type="ECO:0000313" key="18">
    <source>
        <dbReference type="EMBL" id="VEN49200.1"/>
    </source>
</evidence>
<dbReference type="InterPro" id="IPR029071">
    <property type="entry name" value="Ubiquitin-like_domsf"/>
</dbReference>
<dbReference type="GO" id="GO:0003723">
    <property type="term" value="F:RNA binding"/>
    <property type="evidence" value="ECO:0007669"/>
    <property type="project" value="InterPro"/>
</dbReference>
<dbReference type="InterPro" id="IPR038596">
    <property type="entry name" value="Janus_sf"/>
</dbReference>
<dbReference type="SUPFAM" id="SSF143724">
    <property type="entry name" value="PHP14-like"/>
    <property type="match status" value="1"/>
</dbReference>
<dbReference type="SMART" id="SM00213">
    <property type="entry name" value="UBQ"/>
    <property type="match status" value="1"/>
</dbReference>
<dbReference type="GO" id="GO:0016020">
    <property type="term" value="C:membrane"/>
    <property type="evidence" value="ECO:0007669"/>
    <property type="project" value="UniProtKB-SubCell"/>
</dbReference>
<dbReference type="Pfam" id="PF08016">
    <property type="entry name" value="PKD_channel"/>
    <property type="match status" value="1"/>
</dbReference>
<proteinExistence type="inferred from homology"/>
<evidence type="ECO:0008006" key="20">
    <source>
        <dbReference type="Google" id="ProtNLM"/>
    </source>
</evidence>
<evidence type="ECO:0000256" key="8">
    <source>
        <dbReference type="ARBA" id="ARBA00022989"/>
    </source>
</evidence>
<feature type="domain" description="Ubiquitin-like" evidence="16">
    <location>
        <begin position="509"/>
        <end position="592"/>
    </location>
</feature>
<gene>
    <name evidence="18" type="ORF">CALMAC_LOCUS10397</name>
</gene>
<evidence type="ECO:0000256" key="3">
    <source>
        <dbReference type="ARBA" id="ARBA00007200"/>
    </source>
</evidence>
<dbReference type="Pfam" id="PF00240">
    <property type="entry name" value="ubiquitin"/>
    <property type="match status" value="1"/>
</dbReference>
<dbReference type="Pfam" id="PF01805">
    <property type="entry name" value="Surp"/>
    <property type="match status" value="2"/>
</dbReference>
<dbReference type="InterPro" id="IPR000626">
    <property type="entry name" value="Ubiquitin-like_dom"/>
</dbReference>
<evidence type="ECO:0000256" key="15">
    <source>
        <dbReference type="SAM" id="Phobius"/>
    </source>
</evidence>
<feature type="transmembrane region" description="Helical" evidence="15">
    <location>
        <begin position="997"/>
        <end position="1020"/>
    </location>
</feature>
<evidence type="ECO:0000256" key="9">
    <source>
        <dbReference type="ARBA" id="ARBA00023136"/>
    </source>
</evidence>
<dbReference type="Pfam" id="PF20519">
    <property type="entry name" value="Polycystin_dom"/>
    <property type="match status" value="1"/>
</dbReference>
<evidence type="ECO:0000259" key="16">
    <source>
        <dbReference type="PROSITE" id="PS50053"/>
    </source>
</evidence>
<evidence type="ECO:0000256" key="5">
    <source>
        <dbReference type="ARBA" id="ARBA00022692"/>
    </source>
</evidence>
<comment type="similarity">
    <text evidence="3">Belongs to the polycystin family.</text>
</comment>
<evidence type="ECO:0000256" key="10">
    <source>
        <dbReference type="ARBA" id="ARBA00023180"/>
    </source>
</evidence>
<dbReference type="InterPro" id="IPR013122">
    <property type="entry name" value="PKD1_2_channel"/>
</dbReference>
<dbReference type="GO" id="GO:0005509">
    <property type="term" value="F:calcium ion binding"/>
    <property type="evidence" value="ECO:0007669"/>
    <property type="project" value="InterPro"/>
</dbReference>
<feature type="transmembrane region" description="Helical" evidence="15">
    <location>
        <begin position="812"/>
        <end position="833"/>
    </location>
</feature>
<dbReference type="GO" id="GO:0071004">
    <property type="term" value="C:U2-type prespliceosome"/>
    <property type="evidence" value="ECO:0007669"/>
    <property type="project" value="TreeGrafter"/>
</dbReference>
<dbReference type="InterPro" id="IPR045146">
    <property type="entry name" value="SF3A1"/>
</dbReference>
<organism evidence="18 19">
    <name type="scientific">Callosobruchus maculatus</name>
    <name type="common">Southern cowpea weevil</name>
    <name type="synonym">Pulse bruchid</name>
    <dbReference type="NCBI Taxonomy" id="64391"/>
    <lineage>
        <taxon>Eukaryota</taxon>
        <taxon>Metazoa</taxon>
        <taxon>Ecdysozoa</taxon>
        <taxon>Arthropoda</taxon>
        <taxon>Hexapoda</taxon>
        <taxon>Insecta</taxon>
        <taxon>Pterygota</taxon>
        <taxon>Neoptera</taxon>
        <taxon>Endopterygota</taxon>
        <taxon>Coleoptera</taxon>
        <taxon>Polyphaga</taxon>
        <taxon>Cucujiformia</taxon>
        <taxon>Chrysomeloidea</taxon>
        <taxon>Chrysomelidae</taxon>
        <taxon>Bruchinae</taxon>
        <taxon>Bruchini</taxon>
        <taxon>Callosobruchus</taxon>
    </lineage>
</organism>
<feature type="binding site" evidence="13">
    <location>
        <position position="659"/>
    </location>
    <ligand>
        <name>substrate</name>
    </ligand>
</feature>
<dbReference type="InterPro" id="IPR022030">
    <property type="entry name" value="SF3A1_dom"/>
</dbReference>
<evidence type="ECO:0000256" key="12">
    <source>
        <dbReference type="ARBA" id="ARBA00023242"/>
    </source>
</evidence>
<evidence type="ECO:0000313" key="19">
    <source>
        <dbReference type="Proteomes" id="UP000410492"/>
    </source>
</evidence>
<dbReference type="PROSITE" id="PS50053">
    <property type="entry name" value="UBIQUITIN_2"/>
    <property type="match status" value="1"/>
</dbReference>
<protein>
    <recommendedName>
        <fullName evidence="20">Splicing factor 3A subunit 1</fullName>
    </recommendedName>
</protein>
<sequence length="1224" mass="139852">MPPIPLEVTGNTNEEPGPINPVVGIIYPPPEVRNIVDKTASFVARNGPEFEARIRQNELGNPKFNFLNTGDPYHAYYQHKVKEFKEGKGQEQSAALNQAISKLSVTPSAQQKQQEILKQVEQPFVPKDPPAEFEFIADPPSISALDLDIVKLTAQFVARNGRAFLTQLMNREQRNFQFDFLRPQHSLFQYFTKLLEQYTKVLIPQKSMQQRLRDEAKSAKAVLEQVKYRAEWHRYQEAQKAKEEEILERERVAYAQIDWHDFVVVETVDYQQYEIGNFPPPTTPEEVGARILIQERIEDGEDIEMQLESLSTMQDKTNRKGKDDNRVQDMEEESSEEEDDDEETDKAPPPPSIQPPLPPAPDKVLVKKYDPKQVGDDYLVSPITGEKIPASKVQEHMRIGLLDPRWVEQRDKQITDKMNQETVYAAGSAIDASLKLLAERRKKIGEEDVRKDEKVKGLLPDEEKEKIGPKNIGSKSKVTVPQPPPKPQNPPPPPPVKPPVSVAPPPMSMPVTVPMMPEKSEWKLTGQMMTFTLPLSETVANLKAKLQDGTNMPPAKQKLFYDGMFFKDSNTLAYYNITSGAVIQLQIKERGGRKNRPKNKNRPGACAHRRQCSGFFGIRDSFGVSSCMLRLLSTQIRRMAASVIPQVKDVDIDPNGVFKYILIKVTSPNADGKLEDKLIVRTKCSISQVKYAWNIYSGSTSVLSAYTSDGIAIEPFQLGSGLMGTYPGGGYIAQLGRTMKNSLINLQYLHRNHWIDNMTRCVFLEFLLYNANANLFSQVQSKFEINLSGVIYDSYDIKIASLLIVKSKESTMTVLTSMCFVLVVGVLGLKIGFKVAKKRKIVLKDAWIVVDTVIVLMSITCLFIYTGRTALVKQFLKKVEETKHNEFITYFHLFYTENTLMIMAATLVFVATFRLWKLLRFMQIIRIVEKTLLYCMKTLLCLCLCHIIIIVLFMFTGQLLKGQNTNARGVIETMAAMSLMSFGFVTDPDLVKDYKFYYALFQLYSTIYSTVVIAIISVSYEDAQLYYSDKEPEYSVPHYVRDEIRYYFEVIWIKWKRVRLTGGEDKDANVEDKLVTPKADEFRFSECLTVPMRKLKAMLHLSLLVLRNLHEHESHLTEKDESTIRKAVAYYFSENNQEKAIFYEGRTMNSKVKLVDDRVFQEMERVCNGTAEEVQDPYLPEEQKAQRIKEIAMVEKCNEKIDSIHDKLEVLLETIKNISINDDS</sequence>
<dbReference type="GO" id="GO:0000381">
    <property type="term" value="P:regulation of alternative mRNA splicing, via spliceosome"/>
    <property type="evidence" value="ECO:0007669"/>
    <property type="project" value="TreeGrafter"/>
</dbReference>
<dbReference type="EMBL" id="CAACVG010008302">
    <property type="protein sequence ID" value="VEN49200.1"/>
    <property type="molecule type" value="Genomic_DNA"/>
</dbReference>
<comment type="subcellular location">
    <subcellularLocation>
        <location evidence="2">Membrane</location>
        <topology evidence="2">Multi-pass membrane protein</topology>
    </subcellularLocation>
    <subcellularLocation>
        <location evidence="1">Nucleus</location>
    </subcellularLocation>
</comment>
<evidence type="ECO:0000256" key="11">
    <source>
        <dbReference type="ARBA" id="ARBA00023187"/>
    </source>
</evidence>
<dbReference type="SUPFAM" id="SSF54236">
    <property type="entry name" value="Ubiquitin-like"/>
    <property type="match status" value="1"/>
</dbReference>
<dbReference type="CDD" id="cd01800">
    <property type="entry name" value="Ubl_SF3a120"/>
    <property type="match status" value="1"/>
</dbReference>
<dbReference type="Gene3D" id="3.10.20.90">
    <property type="entry name" value="Phosphatidylinositol 3-kinase Catalytic Subunit, Chain A, domain 1"/>
    <property type="match status" value="1"/>
</dbReference>
<dbReference type="InterPro" id="IPR003915">
    <property type="entry name" value="PKD_2"/>
</dbReference>
<keyword evidence="5 15" id="KW-0812">Transmembrane</keyword>
<feature type="transmembrane region" description="Helical" evidence="15">
    <location>
        <begin position="845"/>
        <end position="865"/>
    </location>
</feature>
<keyword evidence="6" id="KW-0747">Spliceosome</keyword>
<feature type="compositionally biased region" description="Basic and acidic residues" evidence="14">
    <location>
        <begin position="316"/>
        <end position="329"/>
    </location>
</feature>
<feature type="region of interest" description="Disordered" evidence="14">
    <location>
        <begin position="310"/>
        <end position="364"/>
    </location>
</feature>
<dbReference type="Pfam" id="PF12230">
    <property type="entry name" value="PRP21_like_P"/>
    <property type="match status" value="1"/>
</dbReference>
<dbReference type="PANTHER" id="PTHR15316">
    <property type="entry name" value="SPLICEOSOME ASSOCIATED PROTEIN 114/SWAP SPLICING FACTOR-RELATED"/>
    <property type="match status" value="1"/>
</dbReference>
<keyword evidence="19" id="KW-1185">Reference proteome</keyword>
<dbReference type="OrthoDB" id="447637at2759"/>
<accession>A0A653CMS0</accession>
<dbReference type="GO" id="GO:0005686">
    <property type="term" value="C:U2 snRNP"/>
    <property type="evidence" value="ECO:0007669"/>
    <property type="project" value="UniProtKB-ARBA"/>
</dbReference>
<name>A0A653CMS0_CALMS</name>
<feature type="domain" description="SURP motif" evidence="17">
    <location>
        <begin position="35"/>
        <end position="77"/>
    </location>
</feature>
<dbReference type="SMART" id="SM00648">
    <property type="entry name" value="SWAP"/>
    <property type="match status" value="2"/>
</dbReference>
<feature type="compositionally biased region" description="Basic and acidic residues" evidence="14">
    <location>
        <begin position="455"/>
        <end position="468"/>
    </location>
</feature>
<dbReference type="SUPFAM" id="SSF109905">
    <property type="entry name" value="Surp module (SWAP domain)"/>
    <property type="match status" value="2"/>
</dbReference>
<dbReference type="FunFam" id="1.10.10.790:FF:000001">
    <property type="entry name" value="Splicing factor 3a, subunit 1"/>
    <property type="match status" value="1"/>
</dbReference>
<dbReference type="InterPro" id="IPR000061">
    <property type="entry name" value="Surp"/>
</dbReference>
<keyword evidence="7" id="KW-0677">Repeat</keyword>
<evidence type="ECO:0000256" key="14">
    <source>
        <dbReference type="SAM" id="MobiDB-lite"/>
    </source>
</evidence>
<dbReference type="InterPro" id="IPR046791">
    <property type="entry name" value="Polycystin_dom"/>
</dbReference>
<evidence type="ECO:0000259" key="17">
    <source>
        <dbReference type="PROSITE" id="PS50128"/>
    </source>
</evidence>
<dbReference type="Gene3D" id="3.50.20.20">
    <property type="entry name" value="Janus/Ocnus"/>
    <property type="match status" value="1"/>
</dbReference>